<protein>
    <submittedName>
        <fullName evidence="1">Uncharacterized protein</fullName>
    </submittedName>
</protein>
<keyword evidence="2" id="KW-1185">Reference proteome</keyword>
<evidence type="ECO:0000313" key="1">
    <source>
        <dbReference type="EMBL" id="TQF64857.1"/>
    </source>
</evidence>
<keyword evidence="1" id="KW-0496">Mitochondrion</keyword>
<dbReference type="Proteomes" id="UP000217199">
    <property type="component" value="Mitochondrion MT"/>
</dbReference>
<accession>A0A541AXR9</accession>
<geneLocation type="mitochondrion" evidence="1"/>
<comment type="caution">
    <text evidence="1">The sequence shown here is derived from an EMBL/GenBank/DDBJ whole genome shotgun (WGS) entry which is preliminary data.</text>
</comment>
<proteinExistence type="predicted"/>
<reference evidence="1 2" key="1">
    <citation type="journal article" date="2017" name="bioRxiv">
        <title>The Genomic Landscape Of Tree Rot In Phellinus noxius And Its Hymenochaetales Members.</title>
        <authorList>
            <person name="Chung C.-L."/>
            <person name="Lee J.T."/>
            <person name="Akiba M."/>
            <person name="Lee H.-H."/>
            <person name="Kuo T.-H."/>
            <person name="Liu D."/>
            <person name="Ke H.-M."/>
            <person name="Yokoi T."/>
            <person name="Roa M.B."/>
            <person name="Lu M.J."/>
            <person name="Chang Y.-Y."/>
            <person name="Ann P.-J."/>
            <person name="Tsai J.-N."/>
            <person name="Chen C.-Y."/>
            <person name="Tzean S.-S."/>
            <person name="Ota Y."/>
            <person name="Hattori T."/>
            <person name="Sahashi N."/>
            <person name="Liou R.-F."/>
            <person name="Kikuchi T."/>
            <person name="Tsai I.J."/>
        </authorList>
    </citation>
    <scope>NUCLEOTIDE SEQUENCE [LARGE SCALE GENOMIC DNA]</scope>
    <source>
        <strain evidence="1 2">FFPRI411160</strain>
    </source>
</reference>
<dbReference type="InParanoid" id="A0A541AXR9"/>
<organism evidence="1 2">
    <name type="scientific">Pyrrhoderma noxium</name>
    <dbReference type="NCBI Taxonomy" id="2282107"/>
    <lineage>
        <taxon>Eukaryota</taxon>
        <taxon>Fungi</taxon>
        <taxon>Dikarya</taxon>
        <taxon>Basidiomycota</taxon>
        <taxon>Agaricomycotina</taxon>
        <taxon>Agaricomycetes</taxon>
        <taxon>Hymenochaetales</taxon>
        <taxon>Hymenochaetaceae</taxon>
        <taxon>Pyrrhoderma</taxon>
    </lineage>
</organism>
<gene>
    <name evidence="1" type="ORF">PNOK_m000126</name>
</gene>
<sequence length="141" mass="16160">MNKLNKCIKSLYLCTLLYESIFGKWCNKYPNIMLGKICKSLLNNTIPMLSYMLGNARFNAFFPSNSGITEGQGYVSLLKRMLVRALLHKPEMFGLTKDIVTPTFIVNFLKTYGNGMLNADLSYQNRNTMNSCLKLYLEFII</sequence>
<dbReference type="AlphaFoldDB" id="A0A541AXR9"/>
<evidence type="ECO:0000313" key="2">
    <source>
        <dbReference type="Proteomes" id="UP000217199"/>
    </source>
</evidence>
<dbReference type="EMBL" id="CM008263">
    <property type="protein sequence ID" value="TQF64857.1"/>
    <property type="molecule type" value="Genomic_DNA"/>
</dbReference>
<dbReference type="EMBL" id="NBII01000013">
    <property type="protein sequence ID" value="TQF64857.1"/>
    <property type="molecule type" value="Genomic_DNA"/>
</dbReference>
<name>A0A541AXR9_9AGAM</name>